<comment type="caution">
    <text evidence="1">The sequence shown here is derived from an EMBL/GenBank/DDBJ whole genome shotgun (WGS) entry which is preliminary data.</text>
</comment>
<organism evidence="1 2">
    <name type="scientific">Zhihengliuella halotolerans</name>
    <dbReference type="NCBI Taxonomy" id="370736"/>
    <lineage>
        <taxon>Bacteria</taxon>
        <taxon>Bacillati</taxon>
        <taxon>Actinomycetota</taxon>
        <taxon>Actinomycetes</taxon>
        <taxon>Micrococcales</taxon>
        <taxon>Micrococcaceae</taxon>
        <taxon>Zhihengliuella</taxon>
    </lineage>
</organism>
<dbReference type="InterPro" id="IPR045436">
    <property type="entry name" value="DUF6507"/>
</dbReference>
<proteinExistence type="predicted"/>
<reference evidence="1 2" key="1">
    <citation type="submission" date="2019-02" db="EMBL/GenBank/DDBJ databases">
        <title>Sequencing the genomes of 1000 actinobacteria strains.</title>
        <authorList>
            <person name="Klenk H.-P."/>
        </authorList>
    </citation>
    <scope>NUCLEOTIDE SEQUENCE [LARGE SCALE GENOMIC DNA]</scope>
    <source>
        <strain evidence="1 2">DSM 17364</strain>
    </source>
</reference>
<sequence length="114" mass="12462">MGWGTWEVHPGNARGVVTRTESEIERLEKKDTPLINRFEAAAEACDHLDIGDALDTLLSDFAGPVLTQARNSGLYFCGKTREAIKGFVDGDEEMAVEAERAIYTMPATGEEDGK</sequence>
<evidence type="ECO:0000313" key="1">
    <source>
        <dbReference type="EMBL" id="RZU63490.1"/>
    </source>
</evidence>
<dbReference type="Proteomes" id="UP000292685">
    <property type="component" value="Unassembled WGS sequence"/>
</dbReference>
<protein>
    <submittedName>
        <fullName evidence="1">Uncharacterized protein</fullName>
    </submittedName>
</protein>
<dbReference type="Pfam" id="PF20117">
    <property type="entry name" value="DUF6507"/>
    <property type="match status" value="1"/>
</dbReference>
<dbReference type="RefSeq" id="WP_130451848.1">
    <property type="nucleotide sequence ID" value="NZ_SHLA01000001.1"/>
</dbReference>
<name>A0A4Q8AGI7_9MICC</name>
<dbReference type="EMBL" id="SHLA01000001">
    <property type="protein sequence ID" value="RZU63490.1"/>
    <property type="molecule type" value="Genomic_DNA"/>
</dbReference>
<accession>A0A4Q8AGI7</accession>
<gene>
    <name evidence="1" type="ORF">EV380_3111</name>
</gene>
<evidence type="ECO:0000313" key="2">
    <source>
        <dbReference type="Proteomes" id="UP000292685"/>
    </source>
</evidence>
<dbReference type="AlphaFoldDB" id="A0A4Q8AGI7"/>
<keyword evidence="2" id="KW-1185">Reference proteome</keyword>